<comment type="function">
    <text evidence="3">Catalyzes a proton abstraction reaction that results in 2,5-elimination of pyruvate from 2-succinyl-5-enolpyruvyl-6-hydroxy-3-cyclohexene-1-carboxylate (SEPHCHC) and the formation of 2-succinyl-6-hydroxy-2,4-cyclohexadiene-1-carboxylate (SHCHC).</text>
</comment>
<evidence type="ECO:0000259" key="4">
    <source>
        <dbReference type="Pfam" id="PF00561"/>
    </source>
</evidence>
<evidence type="ECO:0000256" key="2">
    <source>
        <dbReference type="ARBA" id="ARBA00023239"/>
    </source>
</evidence>
<dbReference type="AlphaFoldDB" id="D7E437"/>
<dbReference type="OrthoDB" id="9808398at2"/>
<dbReference type="UniPathway" id="UPA00995"/>
<dbReference type="InterPro" id="IPR029058">
    <property type="entry name" value="AB_hydrolase_fold"/>
</dbReference>
<dbReference type="KEGG" id="naz:Aazo_3702"/>
<dbReference type="GO" id="GO:0042372">
    <property type="term" value="P:phylloquinone biosynthetic process"/>
    <property type="evidence" value="ECO:0007669"/>
    <property type="project" value="UniProtKB-UniRule"/>
</dbReference>
<dbReference type="STRING" id="551115.Aazo_3702"/>
<dbReference type="Proteomes" id="UP000001511">
    <property type="component" value="Chromosome"/>
</dbReference>
<dbReference type="EMBL" id="CP002059">
    <property type="protein sequence ID" value="ADI65255.1"/>
    <property type="molecule type" value="Genomic_DNA"/>
</dbReference>
<protein>
    <recommendedName>
        <fullName evidence="3">Putative 2-succinyl-6-hydroxy-2,4-cyclohexadiene-1-carboxylate synthase</fullName>
        <shortName evidence="3">SHCHC synthase</shortName>
        <ecNumber evidence="3">4.2.99.20</ecNumber>
    </recommendedName>
</protein>
<reference evidence="5 6" key="1">
    <citation type="journal article" date="2010" name="PLoS ONE">
        <title>Genome erosion in a nitrogen-fixing vertically transmitted endosymbiotic multicellular cyanobacterium.</title>
        <authorList>
            <person name="Ran L."/>
            <person name="Larsson J."/>
            <person name="Vigil-Stenman T."/>
            <person name="Nylander J.A."/>
            <person name="Ininbergs K."/>
            <person name="Zheng W.W."/>
            <person name="Lapidus A."/>
            <person name="Lowry S."/>
            <person name="Haselkorn R."/>
            <person name="Bergman B."/>
        </authorList>
    </citation>
    <scope>NUCLEOTIDE SEQUENCE [LARGE SCALE GENOMIC DNA]</scope>
    <source>
        <strain evidence="5 6">0708</strain>
    </source>
</reference>
<keyword evidence="6" id="KW-1185">Reference proteome</keyword>
<accession>D7E437</accession>
<dbReference type="EC" id="4.2.99.20" evidence="3"/>
<dbReference type="InterPro" id="IPR022485">
    <property type="entry name" value="SHCHC_synthase_MenH"/>
</dbReference>
<dbReference type="PANTHER" id="PTHR42916">
    <property type="entry name" value="2-SUCCINYL-5-ENOLPYRUVYL-6-HYDROXY-3-CYCLOHEXENE-1-CARBOXYLATE SYNTHASE"/>
    <property type="match status" value="1"/>
</dbReference>
<name>D7E437_NOSA0</name>
<dbReference type="HOGENOM" id="CLU_020336_50_4_3"/>
<dbReference type="RefSeq" id="WP_013192269.1">
    <property type="nucleotide sequence ID" value="NC_014248.1"/>
</dbReference>
<dbReference type="NCBIfam" id="TIGR03695">
    <property type="entry name" value="menH_SHCHC"/>
    <property type="match status" value="1"/>
</dbReference>
<comment type="pathway">
    <text evidence="3">Quinol/quinone metabolism; 1,4-dihydroxy-2-naphthoate biosynthesis; 1,4-dihydroxy-2-naphthoate from chorismate: step 3/7.</text>
</comment>
<dbReference type="GO" id="GO:0070205">
    <property type="term" value="F:2-succinyl-6-hydroxy-2,4-cyclohexadiene-1-carboxylate synthase activity"/>
    <property type="evidence" value="ECO:0007669"/>
    <property type="project" value="UniProtKB-UniRule"/>
</dbReference>
<dbReference type="Gene3D" id="3.40.50.1820">
    <property type="entry name" value="alpha/beta hydrolase"/>
    <property type="match status" value="1"/>
</dbReference>
<evidence type="ECO:0000313" key="6">
    <source>
        <dbReference type="Proteomes" id="UP000001511"/>
    </source>
</evidence>
<comment type="similarity">
    <text evidence="3">Belongs to the AB hydrolase superfamily. MenH family.</text>
</comment>
<dbReference type="PRINTS" id="PR00111">
    <property type="entry name" value="ABHYDROLASE"/>
</dbReference>
<keyword evidence="2 3" id="KW-0456">Lyase</keyword>
<gene>
    <name evidence="3" type="primary">menH</name>
    <name evidence="5" type="ordered locus">Aazo_3702</name>
</gene>
<dbReference type="SUPFAM" id="SSF53474">
    <property type="entry name" value="alpha/beta-Hydrolases"/>
    <property type="match status" value="1"/>
</dbReference>
<dbReference type="HAMAP" id="MF_01660">
    <property type="entry name" value="MenH"/>
    <property type="match status" value="1"/>
</dbReference>
<dbReference type="UniPathway" id="UPA01057">
    <property type="reaction ID" value="UER00900"/>
</dbReference>
<proteinExistence type="inferred from homology"/>
<keyword evidence="1" id="KW-0474">Menaquinone biosynthesis</keyword>
<comment type="catalytic activity">
    <reaction evidence="3">
        <text>5-enolpyruvoyl-6-hydroxy-2-succinyl-cyclohex-3-ene-1-carboxylate = (1R,6R)-6-hydroxy-2-succinyl-cyclohexa-2,4-diene-1-carboxylate + pyruvate</text>
        <dbReference type="Rhea" id="RHEA:25597"/>
        <dbReference type="ChEBI" id="CHEBI:15361"/>
        <dbReference type="ChEBI" id="CHEBI:58689"/>
        <dbReference type="ChEBI" id="CHEBI:58818"/>
        <dbReference type="EC" id="4.2.99.20"/>
    </reaction>
</comment>
<evidence type="ECO:0000256" key="1">
    <source>
        <dbReference type="ARBA" id="ARBA00022428"/>
    </source>
</evidence>
<comment type="pathway">
    <text evidence="3">Cofactor biosynthesis; phylloquinone biosynthesis.</text>
</comment>
<dbReference type="Pfam" id="PF00561">
    <property type="entry name" value="Abhydrolase_1"/>
    <property type="match status" value="1"/>
</dbReference>
<dbReference type="InterPro" id="IPR000073">
    <property type="entry name" value="AB_hydrolase_1"/>
</dbReference>
<dbReference type="ESTHER" id="nosa0-d7e437">
    <property type="family name" value="MenH_SHCHC"/>
</dbReference>
<comment type="subunit">
    <text evidence="3">Monomer.</text>
</comment>
<sequence length="274" mass="31407">MNLEKYRFNYSLAGNLQKPLILFLHGFIGNIEEFDEAIRLLGEDFSYLILDLPGHGKTQVLGNDKYHQIECIAKGIIHLLEELKIEKCFLVGYSMGGRLALYLTLHLPEKFIKVILESASPGLATNIERLARIKSDSQIARKLTTITEKSDFRIFLNNWYNQPIFSKIKNHPKYQKMLESRLENKPLELAKSLQFMGTGYQPSLWENIKENKIPLLLLVGENDEKFININTVMSYRCKTAQLKIISQAGHNTHVENTLSFVQNLHHFISVGCGV</sequence>
<dbReference type="PANTHER" id="PTHR42916:SF1">
    <property type="entry name" value="PROTEIN PHYLLO, CHLOROPLASTIC"/>
    <property type="match status" value="1"/>
</dbReference>
<dbReference type="eggNOG" id="COG2267">
    <property type="taxonomic scope" value="Bacteria"/>
</dbReference>
<evidence type="ECO:0000256" key="3">
    <source>
        <dbReference type="HAMAP-Rule" id="MF_01660"/>
    </source>
</evidence>
<dbReference type="GO" id="GO:0009234">
    <property type="term" value="P:menaquinone biosynthetic process"/>
    <property type="evidence" value="ECO:0007669"/>
    <property type="project" value="UniProtKB-UniRule"/>
</dbReference>
<organism evidence="5 6">
    <name type="scientific">Nostoc azollae (strain 0708)</name>
    <name type="common">Anabaena azollae (strain 0708)</name>
    <dbReference type="NCBI Taxonomy" id="551115"/>
    <lineage>
        <taxon>Bacteria</taxon>
        <taxon>Bacillati</taxon>
        <taxon>Cyanobacteriota</taxon>
        <taxon>Cyanophyceae</taxon>
        <taxon>Nostocales</taxon>
        <taxon>Nostocaceae</taxon>
        <taxon>Trichormus</taxon>
    </lineage>
</organism>
<evidence type="ECO:0000313" key="5">
    <source>
        <dbReference type="EMBL" id="ADI65255.1"/>
    </source>
</evidence>
<feature type="domain" description="AB hydrolase-1" evidence="4">
    <location>
        <begin position="19"/>
        <end position="256"/>
    </location>
</feature>